<evidence type="ECO:0000313" key="10">
    <source>
        <dbReference type="Proteomes" id="UP000199417"/>
    </source>
</evidence>
<keyword evidence="3" id="KW-0813">Transport</keyword>
<dbReference type="PANTHER" id="PTHR30269">
    <property type="entry name" value="TRANSMEMBRANE PROTEIN YFCA"/>
    <property type="match status" value="1"/>
</dbReference>
<feature type="transmembrane region" description="Helical" evidence="8">
    <location>
        <begin position="71"/>
        <end position="90"/>
    </location>
</feature>
<keyword evidence="10" id="KW-1185">Reference proteome</keyword>
<dbReference type="InterPro" id="IPR052017">
    <property type="entry name" value="TSUP"/>
</dbReference>
<evidence type="ECO:0000313" key="9">
    <source>
        <dbReference type="EMBL" id="SDD00215.1"/>
    </source>
</evidence>
<keyword evidence="4 8" id="KW-1003">Cell membrane</keyword>
<evidence type="ECO:0000256" key="2">
    <source>
        <dbReference type="ARBA" id="ARBA00009142"/>
    </source>
</evidence>
<dbReference type="RefSeq" id="WP_072844156.1">
    <property type="nucleotide sequence ID" value="NZ_FNAB01000002.1"/>
</dbReference>
<name>A0A1G6R7Z6_9NOCA</name>
<dbReference type="GO" id="GO:0005886">
    <property type="term" value="C:plasma membrane"/>
    <property type="evidence" value="ECO:0007669"/>
    <property type="project" value="UniProtKB-SubCell"/>
</dbReference>
<keyword evidence="7 8" id="KW-0472">Membrane</keyword>
<dbReference type="STRING" id="168276.SAMN05444580_102354"/>
<evidence type="ECO:0000256" key="6">
    <source>
        <dbReference type="ARBA" id="ARBA00022989"/>
    </source>
</evidence>
<sequence>MSVLALAMLCVGFASIIGGATGFGTALIAAPLMLLAGVGVAEVVVVNLVVGLVTRIAVVIQLRAHIEWRRVGWMGGASLPGSWLGVLTVALLPVAYLKPAVGALTVLCGLALAIQPSGGTRPPSRPALSVAGFVSGYFGATTSLNGPPVVLLLSRARLPPMSFIADLAGFFVITNTLSLALLWLYSDTDPTTNWPMLLGCSAVGLAGNALGIGIAKRLSVGSFRWAVVVLVTAAGMLTIVTA</sequence>
<dbReference type="PANTHER" id="PTHR30269:SF37">
    <property type="entry name" value="MEMBRANE TRANSPORTER PROTEIN"/>
    <property type="match status" value="1"/>
</dbReference>
<accession>A0A1G6R7Z6</accession>
<comment type="similarity">
    <text evidence="2 8">Belongs to the 4-toluene sulfonate uptake permease (TSUP) (TC 2.A.102) family.</text>
</comment>
<reference evidence="9 10" key="1">
    <citation type="submission" date="2016-10" db="EMBL/GenBank/DDBJ databases">
        <authorList>
            <person name="de Groot N.N."/>
        </authorList>
    </citation>
    <scope>NUCLEOTIDE SEQUENCE [LARGE SCALE GENOMIC DNA]</scope>
    <source>
        <strain evidence="9 10">JCM 11308</strain>
    </source>
</reference>
<gene>
    <name evidence="9" type="ORF">SAMN05444580_102354</name>
</gene>
<comment type="subcellular location">
    <subcellularLocation>
        <location evidence="1 8">Cell membrane</location>
        <topology evidence="1 8">Multi-pass membrane protein</topology>
    </subcellularLocation>
</comment>
<keyword evidence="6 8" id="KW-1133">Transmembrane helix</keyword>
<keyword evidence="5 8" id="KW-0812">Transmembrane</keyword>
<feature type="transmembrane region" description="Helical" evidence="8">
    <location>
        <begin position="196"/>
        <end position="215"/>
    </location>
</feature>
<organism evidence="9 10">
    <name type="scientific">Rhodococcus tukisamuensis</name>
    <dbReference type="NCBI Taxonomy" id="168276"/>
    <lineage>
        <taxon>Bacteria</taxon>
        <taxon>Bacillati</taxon>
        <taxon>Actinomycetota</taxon>
        <taxon>Actinomycetes</taxon>
        <taxon>Mycobacteriales</taxon>
        <taxon>Nocardiaceae</taxon>
        <taxon>Rhodococcus</taxon>
    </lineage>
</organism>
<dbReference type="AlphaFoldDB" id="A0A1G6R7Z6"/>
<feature type="transmembrane region" description="Helical" evidence="8">
    <location>
        <begin position="32"/>
        <end position="59"/>
    </location>
</feature>
<evidence type="ECO:0000256" key="7">
    <source>
        <dbReference type="ARBA" id="ARBA00023136"/>
    </source>
</evidence>
<feature type="transmembrane region" description="Helical" evidence="8">
    <location>
        <begin position="222"/>
        <end position="240"/>
    </location>
</feature>
<proteinExistence type="inferred from homology"/>
<dbReference type="EMBL" id="FNAB01000002">
    <property type="protein sequence ID" value="SDD00215.1"/>
    <property type="molecule type" value="Genomic_DNA"/>
</dbReference>
<evidence type="ECO:0000256" key="4">
    <source>
        <dbReference type="ARBA" id="ARBA00022475"/>
    </source>
</evidence>
<evidence type="ECO:0000256" key="1">
    <source>
        <dbReference type="ARBA" id="ARBA00004651"/>
    </source>
</evidence>
<evidence type="ECO:0000256" key="8">
    <source>
        <dbReference type="RuleBase" id="RU363041"/>
    </source>
</evidence>
<evidence type="ECO:0000256" key="3">
    <source>
        <dbReference type="ARBA" id="ARBA00022448"/>
    </source>
</evidence>
<evidence type="ECO:0000256" key="5">
    <source>
        <dbReference type="ARBA" id="ARBA00022692"/>
    </source>
</evidence>
<protein>
    <recommendedName>
        <fullName evidence="8">Probable membrane transporter protein</fullName>
    </recommendedName>
</protein>
<feature type="transmembrane region" description="Helical" evidence="8">
    <location>
        <begin position="163"/>
        <end position="184"/>
    </location>
</feature>
<dbReference type="Pfam" id="PF01925">
    <property type="entry name" value="TauE"/>
    <property type="match status" value="1"/>
</dbReference>
<dbReference type="InterPro" id="IPR002781">
    <property type="entry name" value="TM_pro_TauE-like"/>
</dbReference>
<dbReference type="Proteomes" id="UP000199417">
    <property type="component" value="Unassembled WGS sequence"/>
</dbReference>